<reference evidence="3 4" key="1">
    <citation type="submission" date="2014-04" db="EMBL/GenBank/DDBJ databases">
        <title>Genome assembly of Hyalangium minutum DSM 14724.</title>
        <authorList>
            <person name="Sharma G."/>
            <person name="Subramanian S."/>
        </authorList>
    </citation>
    <scope>NUCLEOTIDE SEQUENCE [LARGE SCALE GENOMIC DNA]</scope>
    <source>
        <strain evidence="3 4">DSM 14724</strain>
    </source>
</reference>
<keyword evidence="4" id="KW-1185">Reference proteome</keyword>
<comment type="caution">
    <text evidence="3">The sequence shown here is derived from an EMBL/GenBank/DDBJ whole genome shotgun (WGS) entry which is preliminary data.</text>
</comment>
<dbReference type="Gene3D" id="3.40.140.80">
    <property type="match status" value="1"/>
</dbReference>
<dbReference type="EMBL" id="JMCB01000008">
    <property type="protein sequence ID" value="KFE66980.1"/>
    <property type="molecule type" value="Genomic_DNA"/>
</dbReference>
<dbReference type="Gene3D" id="3.40.50.20">
    <property type="match status" value="1"/>
</dbReference>
<dbReference type="Proteomes" id="UP000028725">
    <property type="component" value="Unassembled WGS sequence"/>
</dbReference>
<protein>
    <recommendedName>
        <fullName evidence="5">UDP-2,3-diacylglucosamine pyrophosphatase</fullName>
    </recommendedName>
</protein>
<dbReference type="STRING" id="394096.DB31_8333"/>
<dbReference type="OrthoDB" id="9789836at2"/>
<proteinExistence type="predicted"/>
<name>A0A085WH17_9BACT</name>
<evidence type="ECO:0000313" key="4">
    <source>
        <dbReference type="Proteomes" id="UP000028725"/>
    </source>
</evidence>
<dbReference type="Pfam" id="PF17930">
    <property type="entry name" value="LpxI_N"/>
    <property type="match status" value="1"/>
</dbReference>
<feature type="domain" description="LpxI N-terminal" evidence="2">
    <location>
        <begin position="3"/>
        <end position="131"/>
    </location>
</feature>
<evidence type="ECO:0000259" key="2">
    <source>
        <dbReference type="Pfam" id="PF17930"/>
    </source>
</evidence>
<evidence type="ECO:0000313" key="3">
    <source>
        <dbReference type="EMBL" id="KFE66980.1"/>
    </source>
</evidence>
<dbReference type="PANTHER" id="PTHR39962:SF1">
    <property type="entry name" value="LPXI FAMILY PROTEIN"/>
    <property type="match status" value="1"/>
</dbReference>
<dbReference type="Pfam" id="PF06230">
    <property type="entry name" value="LpxI_C"/>
    <property type="match status" value="1"/>
</dbReference>
<dbReference type="InterPro" id="IPR053174">
    <property type="entry name" value="LpxI"/>
</dbReference>
<dbReference type="InterPro" id="IPR043167">
    <property type="entry name" value="LpxI_C_sf"/>
</dbReference>
<dbReference type="InterPro" id="IPR010415">
    <property type="entry name" value="LpxI_C"/>
</dbReference>
<gene>
    <name evidence="3" type="ORF">DB31_8333</name>
</gene>
<dbReference type="AlphaFoldDB" id="A0A085WH17"/>
<dbReference type="RefSeq" id="WP_044190946.1">
    <property type="nucleotide sequence ID" value="NZ_JMCB01000008.1"/>
</dbReference>
<evidence type="ECO:0008006" key="5">
    <source>
        <dbReference type="Google" id="ProtNLM"/>
    </source>
</evidence>
<accession>A0A085WH17</accession>
<sequence>MERIGLIAGNGQLPFLFAREARTRGLEVVVVAHRGETDPALEAQVASFTWVRLGQVDKIVRTFQKAGVARAAMAGGIGRVKALTEARPDLGAVRIISRIRSFRDDTLLRAIADYFESHGVTIVAPTDYLSEVLCPVGHLAGPKLHTAQEQDVALGVEVAGLLGKADVGQTVVVRNGHVLALEAVEGTDETIRRGGKLGGKGAVVVKRCKPGQDLRFDLPAAGPRTLEVMREVGAAVLALEAGRTVLLDAPQLFKAAESQGITVVGVS</sequence>
<dbReference type="PANTHER" id="PTHR39962">
    <property type="entry name" value="BLL4848 PROTEIN"/>
    <property type="match status" value="1"/>
</dbReference>
<evidence type="ECO:0000259" key="1">
    <source>
        <dbReference type="Pfam" id="PF06230"/>
    </source>
</evidence>
<feature type="domain" description="LpxI C-terminal" evidence="1">
    <location>
        <begin position="136"/>
        <end position="264"/>
    </location>
</feature>
<organism evidence="3 4">
    <name type="scientific">Hyalangium minutum</name>
    <dbReference type="NCBI Taxonomy" id="394096"/>
    <lineage>
        <taxon>Bacteria</taxon>
        <taxon>Pseudomonadati</taxon>
        <taxon>Myxococcota</taxon>
        <taxon>Myxococcia</taxon>
        <taxon>Myxococcales</taxon>
        <taxon>Cystobacterineae</taxon>
        <taxon>Archangiaceae</taxon>
        <taxon>Hyalangium</taxon>
    </lineage>
</organism>
<dbReference type="InterPro" id="IPR041255">
    <property type="entry name" value="LpxI_N"/>
</dbReference>